<gene>
    <name evidence="1" type="ORF">SAMN06296036_101126</name>
</gene>
<sequence length="214" mass="23580">MTMRWFILGLGLWSSLAFAEYKDFVIHLPLVSVANEAVAKIEYNLSGSGALGLELTVIQEGDLYTTEEAAKYNGDSIMTEGQELALTYASYMNASKMSGGYWTLGLGYRQVQADWLRSPSDEYSPTGVSLDRNGKFKHSLLAGGATAHTRLGYRYVASAFPFSIGAFIGVRHYENTFTDRPVDDAVETPDADRESLERRLMSSLEPGIEIGMAF</sequence>
<reference evidence="2" key="1">
    <citation type="submission" date="2017-04" db="EMBL/GenBank/DDBJ databases">
        <authorList>
            <person name="Varghese N."/>
            <person name="Submissions S."/>
        </authorList>
    </citation>
    <scope>NUCLEOTIDE SEQUENCE [LARGE SCALE GENOMIC DNA]</scope>
    <source>
        <strain evidence="2">RKEM611</strain>
    </source>
</reference>
<evidence type="ECO:0000313" key="1">
    <source>
        <dbReference type="EMBL" id="SME88226.1"/>
    </source>
</evidence>
<accession>A0A1Y6B2L5</accession>
<protein>
    <submittedName>
        <fullName evidence="1">Uncharacterized protein</fullName>
    </submittedName>
</protein>
<keyword evidence="2" id="KW-1185">Reference proteome</keyword>
<organism evidence="1 2">
    <name type="scientific">Pseudobacteriovorax antillogorgiicola</name>
    <dbReference type="NCBI Taxonomy" id="1513793"/>
    <lineage>
        <taxon>Bacteria</taxon>
        <taxon>Pseudomonadati</taxon>
        <taxon>Bdellovibrionota</taxon>
        <taxon>Oligoflexia</taxon>
        <taxon>Oligoflexales</taxon>
        <taxon>Pseudobacteriovoracaceae</taxon>
        <taxon>Pseudobacteriovorax</taxon>
    </lineage>
</organism>
<dbReference type="AlphaFoldDB" id="A0A1Y6B2L5"/>
<name>A0A1Y6B2L5_9BACT</name>
<dbReference type="RefSeq" id="WP_132314739.1">
    <property type="nucleotide sequence ID" value="NZ_FWZT01000001.1"/>
</dbReference>
<dbReference type="Proteomes" id="UP000192907">
    <property type="component" value="Unassembled WGS sequence"/>
</dbReference>
<dbReference type="EMBL" id="FWZT01000001">
    <property type="protein sequence ID" value="SME88226.1"/>
    <property type="molecule type" value="Genomic_DNA"/>
</dbReference>
<evidence type="ECO:0000313" key="2">
    <source>
        <dbReference type="Proteomes" id="UP000192907"/>
    </source>
</evidence>
<proteinExistence type="predicted"/>
<dbReference type="OrthoDB" id="9960680at2"/>
<dbReference type="STRING" id="1513793.SAMN06296036_101126"/>